<dbReference type="InterPro" id="IPR005502">
    <property type="entry name" value="Ribosyl_crysJ1"/>
</dbReference>
<keyword evidence="4" id="KW-1185">Reference proteome</keyword>
<gene>
    <name evidence="3" type="ORF">LKD31_07790</name>
</gene>
<dbReference type="RefSeq" id="WP_308449273.1">
    <property type="nucleotide sequence ID" value="NZ_JAJEQC010000006.1"/>
</dbReference>
<evidence type="ECO:0000313" key="4">
    <source>
        <dbReference type="Proteomes" id="UP001199424"/>
    </source>
</evidence>
<feature type="region of interest" description="Disordered" evidence="2">
    <location>
        <begin position="66"/>
        <end position="85"/>
    </location>
</feature>
<feature type="binding site" evidence="1">
    <location>
        <position position="387"/>
    </location>
    <ligand>
        <name>Mg(2+)</name>
        <dbReference type="ChEBI" id="CHEBI:18420"/>
        <label>1</label>
    </ligand>
</feature>
<dbReference type="GO" id="GO:0046872">
    <property type="term" value="F:metal ion binding"/>
    <property type="evidence" value="ECO:0007669"/>
    <property type="project" value="UniProtKB-KW"/>
</dbReference>
<sequence length="444" mass="49310">MLREQPWFDFCDALPIEIEQRIEEGAEDAARFKECAEQVKEMPRGAARTAAGAELLEQLCALENSQDKDEPSDLPGIKAASAGEPKEKAEADYDKIYGAWLGRCAGCLLGQPVEGWRRARINGLLKETGNLPLQNYISSDIGPILREKYNVRDDGHAYGAEKTGWINNVSYMPEDDDTNYTLIALKLVEQYGRDFTPDDAAENWLMNLPLLHLCTAERVAYINLAQSIFPPESAAYRNPYREWIGAQIRGDLFGYICPGDTETAAEMAWRDASISHVKNGIYGEMWIASMLAKAAVNDDMPTIIRSGMKQIPKKSRLYKELAEILSRFESGDTAEETKAYILGKYDENNPHHWCHTISNAAIVAMGLLWGKKDFTYTMELCLTMGFDTDCNCATAGSVLGMVLGAQLLPEVWTAPLNDRVLSGVDGFGLVHISDMAARTQALIE</sequence>
<evidence type="ECO:0000313" key="3">
    <source>
        <dbReference type="EMBL" id="MCC2136918.1"/>
    </source>
</evidence>
<comment type="cofactor">
    <cofactor evidence="1">
        <name>Mg(2+)</name>
        <dbReference type="ChEBI" id="CHEBI:18420"/>
    </cofactor>
    <text evidence="1">Binds 2 magnesium ions per subunit.</text>
</comment>
<organism evidence="3 4">
    <name type="scientific">Hominenteromicrobium mulieris</name>
    <dbReference type="NCBI Taxonomy" id="2885357"/>
    <lineage>
        <taxon>Bacteria</taxon>
        <taxon>Bacillati</taxon>
        <taxon>Bacillota</taxon>
        <taxon>Clostridia</taxon>
        <taxon>Eubacteriales</taxon>
        <taxon>Oscillospiraceae</taxon>
        <taxon>Hominenteromicrobium</taxon>
    </lineage>
</organism>
<accession>A0AAE3AMV3</accession>
<feature type="binding site" evidence="1">
    <location>
        <position position="389"/>
    </location>
    <ligand>
        <name>Mg(2+)</name>
        <dbReference type="ChEBI" id="CHEBI:18420"/>
        <label>1</label>
    </ligand>
</feature>
<reference evidence="3" key="1">
    <citation type="submission" date="2021-10" db="EMBL/GenBank/DDBJ databases">
        <title>Anaerobic single-cell dispensing facilitates the cultivation of human gut bacteria.</title>
        <authorList>
            <person name="Afrizal A."/>
        </authorList>
    </citation>
    <scope>NUCLEOTIDE SEQUENCE</scope>
    <source>
        <strain evidence="3">CLA-AA-H250</strain>
    </source>
</reference>
<evidence type="ECO:0000256" key="2">
    <source>
        <dbReference type="SAM" id="MobiDB-lite"/>
    </source>
</evidence>
<evidence type="ECO:0000256" key="1">
    <source>
        <dbReference type="PIRSR" id="PIRSR605502-1"/>
    </source>
</evidence>
<keyword evidence="1" id="KW-0460">Magnesium</keyword>
<comment type="caution">
    <text evidence="3">The sequence shown here is derived from an EMBL/GenBank/DDBJ whole genome shotgun (WGS) entry which is preliminary data.</text>
</comment>
<protein>
    <submittedName>
        <fullName evidence="3">ADP-ribosylglycohydrolase family protein</fullName>
    </submittedName>
</protein>
<dbReference type="Gene3D" id="1.10.4080.10">
    <property type="entry name" value="ADP-ribosylation/Crystallin J1"/>
    <property type="match status" value="1"/>
</dbReference>
<dbReference type="InterPro" id="IPR036705">
    <property type="entry name" value="Ribosyl_crysJ1_sf"/>
</dbReference>
<proteinExistence type="predicted"/>
<dbReference type="SUPFAM" id="SSF101478">
    <property type="entry name" value="ADP-ribosylglycohydrolase"/>
    <property type="match status" value="1"/>
</dbReference>
<dbReference type="EMBL" id="JAJEQC010000006">
    <property type="protein sequence ID" value="MCC2136918.1"/>
    <property type="molecule type" value="Genomic_DNA"/>
</dbReference>
<keyword evidence="1" id="KW-0479">Metal-binding</keyword>
<name>A0AAE3AMV3_9FIRM</name>
<dbReference type="Proteomes" id="UP001199424">
    <property type="component" value="Unassembled WGS sequence"/>
</dbReference>
<dbReference type="Pfam" id="PF03747">
    <property type="entry name" value="ADP_ribosyl_GH"/>
    <property type="match status" value="1"/>
</dbReference>
<dbReference type="AlphaFoldDB" id="A0AAE3AMV3"/>